<dbReference type="CDD" id="cd14789">
    <property type="entry name" value="Tiki"/>
    <property type="match status" value="1"/>
</dbReference>
<reference evidence="3 4" key="1">
    <citation type="journal article" date="2015" name="BMC Genomics">
        <title>Comparative genomics and metabolic profiling of the genus Lysobacter.</title>
        <authorList>
            <person name="de Bruijn I."/>
            <person name="Cheng X."/>
            <person name="de Jager V."/>
            <person name="Exposito R.G."/>
            <person name="Watrous J."/>
            <person name="Patel N."/>
            <person name="Postma J."/>
            <person name="Dorrestein P.C."/>
            <person name="Kobayashi D."/>
            <person name="Raaijmakers J.M."/>
        </authorList>
    </citation>
    <scope>NUCLEOTIDE SEQUENCE [LARGE SCALE GENOMIC DNA]</scope>
    <source>
        <strain evidence="3 4">76</strain>
    </source>
</reference>
<dbReference type="PANTHER" id="PTHR40590">
    <property type="entry name" value="CYTOPLASMIC PROTEIN-RELATED"/>
    <property type="match status" value="1"/>
</dbReference>
<keyword evidence="2" id="KW-0732">Signal</keyword>
<feature type="chain" id="PRO_5006597091" evidence="2">
    <location>
        <begin position="29"/>
        <end position="400"/>
    </location>
</feature>
<evidence type="ECO:0000313" key="3">
    <source>
        <dbReference type="EMBL" id="ALN80212.1"/>
    </source>
</evidence>
<accession>A0A0S2F9P7</accession>
<proteinExistence type="predicted"/>
<keyword evidence="4" id="KW-1185">Reference proteome</keyword>
<dbReference type="eggNOG" id="COG3735">
    <property type="taxonomic scope" value="Bacteria"/>
</dbReference>
<dbReference type="RefSeq" id="WP_057917587.1">
    <property type="nucleotide sequence ID" value="NZ_CP011129.1"/>
</dbReference>
<dbReference type="STRING" id="84531.LA76x_2073"/>
<dbReference type="PATRIC" id="fig|84531.8.peg.2091"/>
<dbReference type="KEGG" id="lab:LA76x_2073"/>
<dbReference type="AlphaFoldDB" id="A0A0S2F9P7"/>
<evidence type="ECO:0000313" key="4">
    <source>
        <dbReference type="Proteomes" id="UP000060787"/>
    </source>
</evidence>
<feature type="region of interest" description="Disordered" evidence="1">
    <location>
        <begin position="333"/>
        <end position="400"/>
    </location>
</feature>
<evidence type="ECO:0000256" key="2">
    <source>
        <dbReference type="SAM" id="SignalP"/>
    </source>
</evidence>
<dbReference type="Pfam" id="PF01963">
    <property type="entry name" value="TraB_PrgY_gumN"/>
    <property type="match status" value="1"/>
</dbReference>
<dbReference type="PANTHER" id="PTHR40590:SF1">
    <property type="entry name" value="CYTOPLASMIC PROTEIN"/>
    <property type="match status" value="1"/>
</dbReference>
<gene>
    <name evidence="3" type="ORF">LA76x_2073</name>
</gene>
<dbReference type="Proteomes" id="UP000060787">
    <property type="component" value="Chromosome"/>
</dbReference>
<dbReference type="InterPro" id="IPR047111">
    <property type="entry name" value="YbaP-like"/>
</dbReference>
<dbReference type="EMBL" id="CP011129">
    <property type="protein sequence ID" value="ALN80212.1"/>
    <property type="molecule type" value="Genomic_DNA"/>
</dbReference>
<dbReference type="InterPro" id="IPR002816">
    <property type="entry name" value="TraB/PrgY/GumN_fam"/>
</dbReference>
<feature type="compositionally biased region" description="Basic and acidic residues" evidence="1">
    <location>
        <begin position="333"/>
        <end position="393"/>
    </location>
</feature>
<feature type="signal peptide" evidence="2">
    <location>
        <begin position="1"/>
        <end position="28"/>
    </location>
</feature>
<evidence type="ECO:0000256" key="1">
    <source>
        <dbReference type="SAM" id="MobiDB-lite"/>
    </source>
</evidence>
<name>A0A0S2F9P7_LYSAN</name>
<organism evidence="3 4">
    <name type="scientific">Lysobacter antibioticus</name>
    <dbReference type="NCBI Taxonomy" id="84531"/>
    <lineage>
        <taxon>Bacteria</taxon>
        <taxon>Pseudomonadati</taxon>
        <taxon>Pseudomonadota</taxon>
        <taxon>Gammaproteobacteria</taxon>
        <taxon>Lysobacterales</taxon>
        <taxon>Lysobacteraceae</taxon>
        <taxon>Lysobacter</taxon>
    </lineage>
</organism>
<protein>
    <submittedName>
        <fullName evidence="3">TraB family protein</fullName>
    </submittedName>
</protein>
<sequence length="400" mass="43426">MRFLKLFVLPLFTASVLSASLTSATASAAGDVPAATAKAPPVPLLWKVSDQDNAVYLLGSFHLLRADDYPLSSDIDQAFAGAGKLVFEVAPEEMFDPTVPQRFMARARYDDGRTLSKVLPADLREKLNRVLAKNGSSLAQLDALEPWFVNLSLVLGVSQSMGFSPQLGLDQYLMRQAAEAGKPTSGLETMELQMQVMDSGPLPEQITALREFVDKPEDVPGMLDEIHSAWRNADLAMLDEKARVEMEQKTPETYRMVNVERNVAWVPQIQKMLDEPKQGDALVVVGSLHLLGNDGLVERLRAKGYTVERVCSSCTPADGPVPVIGAERAFAAKDASKPADLKRGKDKPAKDASGKHENGKHEASEAEAAKPEQVKPEQAKPEPAKHEPARAEAKPAGPSR</sequence>